<feature type="region of interest" description="Disordered" evidence="20">
    <location>
        <begin position="440"/>
        <end position="494"/>
    </location>
</feature>
<feature type="transmembrane region" description="Helical" evidence="21">
    <location>
        <begin position="268"/>
        <end position="286"/>
    </location>
</feature>
<feature type="transmembrane region" description="Helical" evidence="21">
    <location>
        <begin position="242"/>
        <end position="262"/>
    </location>
</feature>
<feature type="transmembrane region" description="Helical" evidence="21">
    <location>
        <begin position="83"/>
        <end position="103"/>
    </location>
</feature>
<evidence type="ECO:0000256" key="16">
    <source>
        <dbReference type="ARBA" id="ARBA00023211"/>
    </source>
</evidence>
<feature type="transmembrane region" description="Helical" evidence="21">
    <location>
        <begin position="115"/>
        <end position="133"/>
    </location>
</feature>
<evidence type="ECO:0000256" key="15">
    <source>
        <dbReference type="ARBA" id="ARBA00023180"/>
    </source>
</evidence>
<evidence type="ECO:0000256" key="2">
    <source>
        <dbReference type="ARBA" id="ARBA00001946"/>
    </source>
</evidence>
<dbReference type="GO" id="GO:0046872">
    <property type="term" value="F:metal ion binding"/>
    <property type="evidence" value="ECO:0007669"/>
    <property type="project" value="UniProtKB-KW"/>
</dbReference>
<dbReference type="InterPro" id="IPR048999">
    <property type="entry name" value="STT3-PglB_core"/>
</dbReference>
<feature type="domain" description="STT3/PglB/AglB core" evidence="23">
    <location>
        <begin position="564"/>
        <end position="621"/>
    </location>
</feature>
<organism evidence="24">
    <name type="scientific">Cacopsylla melanoneura</name>
    <dbReference type="NCBI Taxonomy" id="428564"/>
    <lineage>
        <taxon>Eukaryota</taxon>
        <taxon>Metazoa</taxon>
        <taxon>Ecdysozoa</taxon>
        <taxon>Arthropoda</taxon>
        <taxon>Hexapoda</taxon>
        <taxon>Insecta</taxon>
        <taxon>Pterygota</taxon>
        <taxon>Neoptera</taxon>
        <taxon>Paraneoptera</taxon>
        <taxon>Hemiptera</taxon>
        <taxon>Sternorrhyncha</taxon>
        <taxon>Psylloidea</taxon>
        <taxon>Psyllidae</taxon>
        <taxon>Psyllinae</taxon>
        <taxon>Cacopsylla</taxon>
    </lineage>
</organism>
<keyword evidence="12" id="KW-0460">Magnesium</keyword>
<feature type="transmembrane region" description="Helical" evidence="21">
    <location>
        <begin position="413"/>
        <end position="433"/>
    </location>
</feature>
<dbReference type="EMBL" id="HBUF01123298">
    <property type="protein sequence ID" value="CAG6642601.1"/>
    <property type="molecule type" value="Transcribed_RNA"/>
</dbReference>
<evidence type="ECO:0000256" key="6">
    <source>
        <dbReference type="ARBA" id="ARBA00012605"/>
    </source>
</evidence>
<dbReference type="PANTHER" id="PTHR13872">
    <property type="entry name" value="DOLICHYL-DIPHOSPHOOLIGOSACCHARIDE--PROTEIN GLYCOSYLTRANSFERASE SUBUNIT"/>
    <property type="match status" value="1"/>
</dbReference>
<evidence type="ECO:0000256" key="14">
    <source>
        <dbReference type="ARBA" id="ARBA00023136"/>
    </source>
</evidence>
<evidence type="ECO:0000256" key="21">
    <source>
        <dbReference type="SAM" id="Phobius"/>
    </source>
</evidence>
<dbReference type="FunFam" id="3.40.50.12610:FF:000002">
    <property type="entry name" value="dolichyl-diphosphooligosaccharide--protein glycosyltransferase subunit STT3A"/>
    <property type="match status" value="1"/>
</dbReference>
<comment type="cofactor">
    <cofactor evidence="2">
        <name>Mg(2+)</name>
        <dbReference type="ChEBI" id="CHEBI:18420"/>
    </cofactor>
</comment>
<keyword evidence="13 21" id="KW-1133">Transmembrane helix</keyword>
<keyword evidence="15" id="KW-0325">Glycoprotein</keyword>
<sequence length="745" mass="83826">MSSMKSLVANPSGWQSLITFSVLLLACIAAFSARLFAVIRFESIIHEFDPWFNYRSTAYMVEHGFYNFLNWFDERAWYPLGRIVGGTVYPGLMLTSGCIHYILHALNIPIHIRDICVFLAPIFSGLTAISTYFLTKELWSAGAGLFSACFIAIVPGYISRSVAGSYDNEGIAIFALQFTYYLWVKSVKTGSVFWAALTALSYFYMVSAWGGYVFIINLIPLHVFALIIMGRYSNRILTSYSTFYILGLILSMQIPFVGFQPIRTSEHMAASGVFVLILAVGALNYMQSILSKADYKSFKYFFVWATLVAAGVVFLTVVVLTYAGYIAPWSGRFYSLWDTTYAKIHIPIIASVSEHQPTTWFSFFFDLHILVCTFPVGVWYCIRNINDERVFIVLYAISAVYFAGVMVRLMLTLTPAVCVLSGIAFSHVFSLYLREEDSNGGDQSEEESKRPAAPVQLEKPGSKSKKLKNSVSSNNNSHSSDKKSSTDSGESGEGMGANVRSIVLVALLIILMMFAVHCTWVTSNAYSSPSIVLASYNNDGSRQILDDFREAYFWLSQNTANDARVMSWWDYGYQIAGMANRTTLVDNNTWNNTHISRVGQAMASNEDAAYEIMRELDVNYVLVIFGGVVGYSSDDINKFLWMVRIGGSTDKGAHIKEWDYYSPSGEFRVDKEGAPTLLNCLMYKMCYYRFGQIYSESGKPTGYDRVRGSEIGNKDFELEVLEEAYTTEHWLVRIYKVKDLPNRGN</sequence>
<dbReference type="GO" id="GO:0043687">
    <property type="term" value="P:post-translational protein modification"/>
    <property type="evidence" value="ECO:0007669"/>
    <property type="project" value="TreeGrafter"/>
</dbReference>
<keyword evidence="14 21" id="KW-0472">Membrane</keyword>
<keyword evidence="8 24" id="KW-0808">Transferase</keyword>
<evidence type="ECO:0000256" key="20">
    <source>
        <dbReference type="SAM" id="MobiDB-lite"/>
    </source>
</evidence>
<dbReference type="PANTHER" id="PTHR13872:SF1">
    <property type="entry name" value="DOLICHYL-DIPHOSPHOOLIGOSACCHARIDE--PROTEIN GLYCOSYLTRANSFERASE SUBUNIT STT3B"/>
    <property type="match status" value="1"/>
</dbReference>
<evidence type="ECO:0000256" key="17">
    <source>
        <dbReference type="ARBA" id="ARBA00040922"/>
    </source>
</evidence>
<keyword evidence="7" id="KW-0328">Glycosyltransferase</keyword>
<comment type="similarity">
    <text evidence="5">Belongs to the STT3 family.</text>
</comment>
<comment type="catalytic activity">
    <reaction evidence="18">
        <text>a di-trans,poly-cis-dolichyl diphosphooligosaccharide + L-asparaginyl-[protein] = N(4)-(oligosaccharide-(1-&gt;4)-N-acetyl-beta-D-glucosaminyl-(1-&gt;4)-N-acetyl-beta-D-glucosaminyl)-L-asparaginyl-[protein] + a di-trans,poly-cis-dolichyl diphosphate + H(+)</text>
        <dbReference type="Rhea" id="RHEA:22980"/>
        <dbReference type="Rhea" id="RHEA-COMP:12804"/>
        <dbReference type="Rhea" id="RHEA-COMP:12805"/>
        <dbReference type="Rhea" id="RHEA-COMP:19506"/>
        <dbReference type="Rhea" id="RHEA-COMP:19509"/>
        <dbReference type="ChEBI" id="CHEBI:15378"/>
        <dbReference type="ChEBI" id="CHEBI:50347"/>
        <dbReference type="ChEBI" id="CHEBI:57497"/>
        <dbReference type="ChEBI" id="CHEBI:57570"/>
        <dbReference type="ChEBI" id="CHEBI:132529"/>
        <dbReference type="EC" id="2.4.99.18"/>
    </reaction>
</comment>
<feature type="transmembrane region" description="Helical" evidence="21">
    <location>
        <begin position="502"/>
        <end position="522"/>
    </location>
</feature>
<evidence type="ECO:0000256" key="13">
    <source>
        <dbReference type="ARBA" id="ARBA00022989"/>
    </source>
</evidence>
<proteinExistence type="inferred from homology"/>
<name>A0A8D8R2Q9_9HEMI</name>
<evidence type="ECO:0000256" key="11">
    <source>
        <dbReference type="ARBA" id="ARBA00022824"/>
    </source>
</evidence>
<evidence type="ECO:0000256" key="12">
    <source>
        <dbReference type="ARBA" id="ARBA00022842"/>
    </source>
</evidence>
<dbReference type="EC" id="2.4.99.18" evidence="6"/>
<feature type="compositionally biased region" description="Low complexity" evidence="20">
    <location>
        <begin position="469"/>
        <end position="478"/>
    </location>
</feature>
<dbReference type="InterPro" id="IPR048307">
    <property type="entry name" value="STT3_N"/>
</dbReference>
<dbReference type="InterPro" id="IPR003674">
    <property type="entry name" value="Oligo_trans_STT3"/>
</dbReference>
<evidence type="ECO:0000256" key="4">
    <source>
        <dbReference type="ARBA" id="ARBA00004922"/>
    </source>
</evidence>
<feature type="transmembrane region" description="Helical" evidence="21">
    <location>
        <begin position="389"/>
        <end position="407"/>
    </location>
</feature>
<dbReference type="PROSITE" id="PS51257">
    <property type="entry name" value="PROKAR_LIPOPROTEIN"/>
    <property type="match status" value="1"/>
</dbReference>
<feature type="transmembrane region" description="Helical" evidence="21">
    <location>
        <begin position="298"/>
        <end position="327"/>
    </location>
</feature>
<evidence type="ECO:0000256" key="18">
    <source>
        <dbReference type="ARBA" id="ARBA00048829"/>
    </source>
</evidence>
<dbReference type="GO" id="GO:0018279">
    <property type="term" value="P:protein N-linked glycosylation via asparagine"/>
    <property type="evidence" value="ECO:0007669"/>
    <property type="project" value="TreeGrafter"/>
</dbReference>
<comment type="subcellular location">
    <subcellularLocation>
        <location evidence="3">Endoplasmic reticulum membrane</location>
        <topology evidence="3">Multi-pass membrane protein</topology>
    </subcellularLocation>
</comment>
<dbReference type="GO" id="GO:0005789">
    <property type="term" value="C:endoplasmic reticulum membrane"/>
    <property type="evidence" value="ECO:0007669"/>
    <property type="project" value="UniProtKB-SubCell"/>
</dbReference>
<dbReference type="AlphaFoldDB" id="A0A8D8R2Q9"/>
<keyword evidence="10" id="KW-0479">Metal-binding</keyword>
<dbReference type="GO" id="GO:0004579">
    <property type="term" value="F:dolichyl-diphosphooligosaccharide-protein glycotransferase activity"/>
    <property type="evidence" value="ECO:0007669"/>
    <property type="project" value="UniProtKB-EC"/>
</dbReference>
<evidence type="ECO:0000256" key="10">
    <source>
        <dbReference type="ARBA" id="ARBA00022723"/>
    </source>
</evidence>
<evidence type="ECO:0000256" key="9">
    <source>
        <dbReference type="ARBA" id="ARBA00022692"/>
    </source>
</evidence>
<evidence type="ECO:0000256" key="7">
    <source>
        <dbReference type="ARBA" id="ARBA00022676"/>
    </source>
</evidence>
<evidence type="ECO:0000259" key="22">
    <source>
        <dbReference type="Pfam" id="PF02516"/>
    </source>
</evidence>
<keyword evidence="16" id="KW-0464">Manganese</keyword>
<comment type="pathway">
    <text evidence="4">Protein modification; protein glycosylation.</text>
</comment>
<dbReference type="Gene3D" id="3.40.50.12610">
    <property type="match status" value="1"/>
</dbReference>
<dbReference type="EMBL" id="HBUF01123297">
    <property type="protein sequence ID" value="CAG6642600.1"/>
    <property type="molecule type" value="Transcribed_RNA"/>
</dbReference>
<evidence type="ECO:0000256" key="5">
    <source>
        <dbReference type="ARBA" id="ARBA00010810"/>
    </source>
</evidence>
<keyword evidence="11" id="KW-0256">Endoplasmic reticulum</keyword>
<evidence type="ECO:0000256" key="8">
    <source>
        <dbReference type="ARBA" id="ARBA00022679"/>
    </source>
</evidence>
<evidence type="ECO:0000256" key="3">
    <source>
        <dbReference type="ARBA" id="ARBA00004477"/>
    </source>
</evidence>
<dbReference type="UniPathway" id="UPA00378"/>
<accession>A0A8D8R2Q9</accession>
<feature type="transmembrane region" description="Helical" evidence="21">
    <location>
        <begin position="209"/>
        <end position="230"/>
    </location>
</feature>
<dbReference type="Pfam" id="PF02516">
    <property type="entry name" value="STT3"/>
    <property type="match status" value="1"/>
</dbReference>
<keyword evidence="9 21" id="KW-0812">Transmembrane</keyword>
<evidence type="ECO:0000259" key="23">
    <source>
        <dbReference type="Pfam" id="PF21436"/>
    </source>
</evidence>
<dbReference type="Pfam" id="PF21436">
    <property type="entry name" value="STT3-PglB_core"/>
    <property type="match status" value="1"/>
</dbReference>
<evidence type="ECO:0000313" key="24">
    <source>
        <dbReference type="EMBL" id="CAG6642601.1"/>
    </source>
</evidence>
<evidence type="ECO:0000256" key="19">
    <source>
        <dbReference type="ARBA" id="ARBA00062993"/>
    </source>
</evidence>
<comment type="cofactor">
    <cofactor evidence="1">
        <name>Mn(2+)</name>
        <dbReference type="ChEBI" id="CHEBI:29035"/>
    </cofactor>
</comment>
<protein>
    <recommendedName>
        <fullName evidence="17">Dolichyl-diphosphooligosaccharide--protein glycosyltransferase subunit STT3A</fullName>
        <ecNumber evidence="6">2.4.99.18</ecNumber>
    </recommendedName>
</protein>
<evidence type="ECO:0000256" key="1">
    <source>
        <dbReference type="ARBA" id="ARBA00001936"/>
    </source>
</evidence>
<comment type="subunit">
    <text evidence="19">Component of the oligosaccharyltransferase (OST) complex. There are 2 OST complexes, OST-A and OST-B, which contain STT3A or STT3B as catalytic subunit, respectively. OST-A and OST-B contain common core subunits RPN1, RPN2, OST48, OST4, DAD1 and TMEM258, and OST-A contains DC2/OSTC and KRTCAP2/KCP2 specific accessory subunits. OST-A complex assembly occurs through the formation of 3 subcomplexes. Subcomplex 1 contains RPN1 and TMEM258, subcomplex 2 contains the OST-A-specific subunits STT3A, DC2/OSTC, and KCP2 as well as the core subunit OST4, and subcomplex 3 contains RPN2, DAD1, and OST48. The OST-A complex can form stable complexes with the Sec61 complex or with both the Sec61 and TRAP complexes.</text>
</comment>
<feature type="transmembrane region" description="Helical" evidence="21">
    <location>
        <begin position="139"/>
        <end position="159"/>
    </location>
</feature>
<feature type="domain" description="Oligosaccharyl transferase STT3 N-terminal" evidence="22">
    <location>
        <begin position="20"/>
        <end position="420"/>
    </location>
</feature>
<feature type="transmembrane region" description="Helical" evidence="21">
    <location>
        <begin position="360"/>
        <end position="382"/>
    </location>
</feature>
<feature type="transmembrane region" description="Helical" evidence="21">
    <location>
        <begin position="180"/>
        <end position="203"/>
    </location>
</feature>
<reference evidence="24" key="1">
    <citation type="submission" date="2021-05" db="EMBL/GenBank/DDBJ databases">
        <authorList>
            <person name="Alioto T."/>
            <person name="Alioto T."/>
            <person name="Gomez Garrido J."/>
        </authorList>
    </citation>
    <scope>NUCLEOTIDE SEQUENCE</scope>
</reference>